<dbReference type="GO" id="GO:0006355">
    <property type="term" value="P:regulation of DNA-templated transcription"/>
    <property type="evidence" value="ECO:0007669"/>
    <property type="project" value="InterPro"/>
</dbReference>
<reference evidence="8" key="2">
    <citation type="submission" date="2018-05" db="EMBL/GenBank/DDBJ databases">
        <title>OpunRS2 (Oryza punctata Reference Sequence Version 2).</title>
        <authorList>
            <person name="Zhang J."/>
            <person name="Kudrna D."/>
            <person name="Lee S."/>
            <person name="Talag J."/>
            <person name="Welchert J."/>
            <person name="Wing R.A."/>
        </authorList>
    </citation>
    <scope>NUCLEOTIDE SEQUENCE [LARGE SCALE GENOMIC DNA]</scope>
</reference>
<feature type="compositionally biased region" description="Basic and acidic residues" evidence="6">
    <location>
        <begin position="288"/>
        <end position="298"/>
    </location>
</feature>
<dbReference type="eggNOG" id="ENOG502R7WC">
    <property type="taxonomic scope" value="Eukaryota"/>
</dbReference>
<dbReference type="Gene3D" id="2.170.150.80">
    <property type="entry name" value="NAC domain"/>
    <property type="match status" value="2"/>
</dbReference>
<dbReference type="PANTHER" id="PTHR31744">
    <property type="entry name" value="PROTEIN CUP-SHAPED COTYLEDON 2-RELATED"/>
    <property type="match status" value="1"/>
</dbReference>
<reference evidence="8" key="1">
    <citation type="submission" date="2015-04" db="UniProtKB">
        <authorList>
            <consortium name="EnsemblPlants"/>
        </authorList>
    </citation>
    <scope>IDENTIFICATION</scope>
</reference>
<dbReference type="Gramene" id="OPUNC11G12330.1">
    <property type="protein sequence ID" value="OPUNC11G12330.1"/>
    <property type="gene ID" value="OPUNC11G12330"/>
</dbReference>
<dbReference type="EnsemblPlants" id="OPUNC11G12330.1">
    <property type="protein sequence ID" value="OPUNC11G12330.1"/>
    <property type="gene ID" value="OPUNC11G12330"/>
</dbReference>
<dbReference type="Pfam" id="PF02365">
    <property type="entry name" value="NAM"/>
    <property type="match status" value="2"/>
</dbReference>
<dbReference type="GO" id="GO:0003677">
    <property type="term" value="F:DNA binding"/>
    <property type="evidence" value="ECO:0007669"/>
    <property type="project" value="UniProtKB-KW"/>
</dbReference>
<feature type="domain" description="NAC" evidence="7">
    <location>
        <begin position="18"/>
        <end position="217"/>
    </location>
</feature>
<evidence type="ECO:0000313" key="9">
    <source>
        <dbReference type="Proteomes" id="UP000026962"/>
    </source>
</evidence>
<comment type="subcellular location">
    <subcellularLocation>
        <location evidence="1">Nucleus</location>
    </subcellularLocation>
</comment>
<keyword evidence="5" id="KW-0539">Nucleus</keyword>
<dbReference type="GO" id="GO:0005634">
    <property type="term" value="C:nucleus"/>
    <property type="evidence" value="ECO:0007669"/>
    <property type="project" value="UniProtKB-SubCell"/>
</dbReference>
<evidence type="ECO:0000256" key="2">
    <source>
        <dbReference type="ARBA" id="ARBA00023015"/>
    </source>
</evidence>
<dbReference type="STRING" id="4537.A0A0E0MFR1"/>
<keyword evidence="4" id="KW-0804">Transcription</keyword>
<dbReference type="Proteomes" id="UP000026962">
    <property type="component" value="Chromosome 11"/>
</dbReference>
<keyword evidence="2" id="KW-0805">Transcription regulation</keyword>
<evidence type="ECO:0000256" key="3">
    <source>
        <dbReference type="ARBA" id="ARBA00023125"/>
    </source>
</evidence>
<dbReference type="InterPro" id="IPR036093">
    <property type="entry name" value="NAC_dom_sf"/>
</dbReference>
<organism evidence="8">
    <name type="scientific">Oryza punctata</name>
    <name type="common">Red rice</name>
    <dbReference type="NCBI Taxonomy" id="4537"/>
    <lineage>
        <taxon>Eukaryota</taxon>
        <taxon>Viridiplantae</taxon>
        <taxon>Streptophyta</taxon>
        <taxon>Embryophyta</taxon>
        <taxon>Tracheophyta</taxon>
        <taxon>Spermatophyta</taxon>
        <taxon>Magnoliopsida</taxon>
        <taxon>Liliopsida</taxon>
        <taxon>Poales</taxon>
        <taxon>Poaceae</taxon>
        <taxon>BOP clade</taxon>
        <taxon>Oryzoideae</taxon>
        <taxon>Oryzeae</taxon>
        <taxon>Oryzinae</taxon>
        <taxon>Oryza</taxon>
    </lineage>
</organism>
<feature type="domain" description="NAC" evidence="7">
    <location>
        <begin position="224"/>
        <end position="441"/>
    </location>
</feature>
<feature type="region of interest" description="Disordered" evidence="6">
    <location>
        <begin position="263"/>
        <end position="298"/>
    </location>
</feature>
<dbReference type="SUPFAM" id="SSF101941">
    <property type="entry name" value="NAC domain"/>
    <property type="match status" value="2"/>
</dbReference>
<proteinExistence type="predicted"/>
<feature type="region of interest" description="Disordered" evidence="6">
    <location>
        <begin position="490"/>
        <end position="511"/>
    </location>
</feature>
<protein>
    <recommendedName>
        <fullName evidence="7">NAC domain-containing protein</fullName>
    </recommendedName>
</protein>
<name>A0A0E0MFR1_ORYPU</name>
<dbReference type="InterPro" id="IPR003441">
    <property type="entry name" value="NAC-dom"/>
</dbReference>
<sequence length="511" mass="56008">MADTRLSIPMVNGATIHLLPGFRFRPSDHELVIKYLYPRAIHLPLPCAIITDVDIHQHNPWDIVPVAERENGKHFFTRKEVKYPGSRRNNRVAGDGFWRAAGSEVPIYYKPEGAADDVLVGMRRTLVFNYGKSRSAERTEWAMSEFRLAGAGLFPRPMMRRATSSGSEPPCGCLEATIAKKSDGLSATLSAKLASAPLVRAMVEPDSSWIICRIYKKRQRTPPVVIPPVIGDVGEAIIPHAIGNAREGQVHFIDFMGQPAHIDPSSPHSCTIDPSSLEEGSDESAGAGEDKDVEEKTNGKHFFIREENERLGDHHNSRAADDGFWRSVGSEVPVYHKCSSGTNEALVGMKCTMVFHYGNSSSAEHTEWVMQEFRFASGSLIACIVTRSATGDSPMLPCRCAGMSIAIEINGSPSAGHTHGPLEKTMVEPDSSLRICRIYKKRQRTPQFIILPSIGDAKELVLALPAIGNTREVVLALLAIDFLGQPSFEEGRDESADVITDDKDGDGHGKN</sequence>
<accession>A0A0E0MFR1</accession>
<keyword evidence="9" id="KW-1185">Reference proteome</keyword>
<evidence type="ECO:0000256" key="5">
    <source>
        <dbReference type="ARBA" id="ARBA00023242"/>
    </source>
</evidence>
<evidence type="ECO:0000256" key="6">
    <source>
        <dbReference type="SAM" id="MobiDB-lite"/>
    </source>
</evidence>
<dbReference type="PROSITE" id="PS51005">
    <property type="entry name" value="NAC"/>
    <property type="match status" value="2"/>
</dbReference>
<evidence type="ECO:0000256" key="1">
    <source>
        <dbReference type="ARBA" id="ARBA00004123"/>
    </source>
</evidence>
<evidence type="ECO:0000256" key="4">
    <source>
        <dbReference type="ARBA" id="ARBA00023163"/>
    </source>
</evidence>
<feature type="compositionally biased region" description="Low complexity" evidence="6">
    <location>
        <begin position="275"/>
        <end position="287"/>
    </location>
</feature>
<keyword evidence="3" id="KW-0238">DNA-binding</keyword>
<dbReference type="AlphaFoldDB" id="A0A0E0MFR1"/>
<evidence type="ECO:0000259" key="7">
    <source>
        <dbReference type="PROSITE" id="PS51005"/>
    </source>
</evidence>
<evidence type="ECO:0000313" key="8">
    <source>
        <dbReference type="EnsemblPlants" id="OPUNC11G12330.1"/>
    </source>
</evidence>
<dbReference type="HOGENOM" id="CLU_483473_0_0_1"/>
<dbReference type="OMA" id="CEIERMN"/>